<feature type="chain" id="PRO_5038916493" description="ABC-type glycine betaine transport system substrate-binding domain-containing protein" evidence="1">
    <location>
        <begin position="21"/>
        <end position="233"/>
    </location>
</feature>
<sequence>MRKTLMAAAGLSILFLSACAEPPSESQSTVKIAVDPTDEEQMVLAEIYRQIIQFDGRAVGIIPMELADDSTKLDVLLAGEANFAVMCAGSLVTQTNPGEASELNRAVADAAEEGHSDNVEDIPLSTYDAAVASLPTVLRTIDPSPAESCANQEHGDLPNNIIPVFKAQLFERGVLRAMNKATRALSTEELDELVKESAKDPDPSHVVNEWIQEKTGMGVALERAVEDDEPGSA</sequence>
<dbReference type="RefSeq" id="WP_034662486.1">
    <property type="nucleotide sequence ID" value="NZ_JBHRZL010000002.1"/>
</dbReference>
<accession>A0A2N6T808</accession>
<dbReference type="PROSITE" id="PS51257">
    <property type="entry name" value="PROKAR_LIPOPROTEIN"/>
    <property type="match status" value="1"/>
</dbReference>
<feature type="signal peptide" evidence="1">
    <location>
        <begin position="1"/>
        <end position="20"/>
    </location>
</feature>
<evidence type="ECO:0000256" key="1">
    <source>
        <dbReference type="SAM" id="SignalP"/>
    </source>
</evidence>
<dbReference type="Gene3D" id="3.40.190.10">
    <property type="entry name" value="Periplasmic binding protein-like II"/>
    <property type="match status" value="1"/>
</dbReference>
<proteinExistence type="predicted"/>
<keyword evidence="1" id="KW-0732">Signal</keyword>
<protein>
    <recommendedName>
        <fullName evidence="4">ABC-type glycine betaine transport system substrate-binding domain-containing protein</fullName>
    </recommendedName>
</protein>
<dbReference type="AlphaFoldDB" id="A0A2N6T808"/>
<evidence type="ECO:0008006" key="4">
    <source>
        <dbReference type="Google" id="ProtNLM"/>
    </source>
</evidence>
<dbReference type="EMBL" id="PNHG01000001">
    <property type="protein sequence ID" value="PMC65438.1"/>
    <property type="molecule type" value="Genomic_DNA"/>
</dbReference>
<comment type="caution">
    <text evidence="2">The sequence shown here is derived from an EMBL/GenBank/DDBJ whole genome shotgun (WGS) entry which is preliminary data.</text>
</comment>
<evidence type="ECO:0000313" key="3">
    <source>
        <dbReference type="Proteomes" id="UP000235836"/>
    </source>
</evidence>
<gene>
    <name evidence="2" type="ORF">CJ203_00750</name>
</gene>
<reference evidence="2 3" key="1">
    <citation type="submission" date="2017-09" db="EMBL/GenBank/DDBJ databases">
        <title>Bacterial strain isolated from the female urinary microbiota.</title>
        <authorList>
            <person name="Thomas-White K."/>
            <person name="Kumar N."/>
            <person name="Forster S."/>
            <person name="Putonti C."/>
            <person name="Lawley T."/>
            <person name="Wolfe A.J."/>
        </authorList>
    </citation>
    <scope>NUCLEOTIDE SEQUENCE [LARGE SCALE GENOMIC DNA]</scope>
    <source>
        <strain evidence="2 3">UMB0792</strain>
    </source>
</reference>
<evidence type="ECO:0000313" key="2">
    <source>
        <dbReference type="EMBL" id="PMC65438.1"/>
    </source>
</evidence>
<organism evidence="2 3">
    <name type="scientific">Corynebacterium tuscaniense</name>
    <dbReference type="NCBI Taxonomy" id="302449"/>
    <lineage>
        <taxon>Bacteria</taxon>
        <taxon>Bacillati</taxon>
        <taxon>Actinomycetota</taxon>
        <taxon>Actinomycetes</taxon>
        <taxon>Mycobacteriales</taxon>
        <taxon>Corynebacteriaceae</taxon>
        <taxon>Corynebacterium</taxon>
    </lineage>
</organism>
<keyword evidence="3" id="KW-1185">Reference proteome</keyword>
<name>A0A2N6T808_9CORY</name>
<dbReference type="Proteomes" id="UP000235836">
    <property type="component" value="Unassembled WGS sequence"/>
</dbReference>